<dbReference type="RefSeq" id="WP_182896058.1">
    <property type="nucleotide sequence ID" value="NZ_JACGZW010000019.1"/>
</dbReference>
<name>A0A7W3ZF87_9PSEU</name>
<dbReference type="EMBL" id="JACGZW010000019">
    <property type="protein sequence ID" value="MBB1159371.1"/>
    <property type="molecule type" value="Genomic_DNA"/>
</dbReference>
<dbReference type="Gene3D" id="3.30.530.20">
    <property type="match status" value="1"/>
</dbReference>
<organism evidence="1 2">
    <name type="scientific">Amycolatopsis dendrobii</name>
    <dbReference type="NCBI Taxonomy" id="2760662"/>
    <lineage>
        <taxon>Bacteria</taxon>
        <taxon>Bacillati</taxon>
        <taxon>Actinomycetota</taxon>
        <taxon>Actinomycetes</taxon>
        <taxon>Pseudonocardiales</taxon>
        <taxon>Pseudonocardiaceae</taxon>
        <taxon>Amycolatopsis</taxon>
    </lineage>
</organism>
<accession>A0A7W3ZF87</accession>
<dbReference type="InterPro" id="IPR023393">
    <property type="entry name" value="START-like_dom_sf"/>
</dbReference>
<protein>
    <submittedName>
        <fullName evidence="1">SRPBCC family protein</fullName>
    </submittedName>
</protein>
<dbReference type="Proteomes" id="UP000526734">
    <property type="component" value="Unassembled WGS sequence"/>
</dbReference>
<keyword evidence="2" id="KW-1185">Reference proteome</keyword>
<gene>
    <name evidence="1" type="ORF">H4281_40045</name>
</gene>
<evidence type="ECO:0000313" key="2">
    <source>
        <dbReference type="Proteomes" id="UP000526734"/>
    </source>
</evidence>
<proteinExistence type="predicted"/>
<reference evidence="1 2" key="1">
    <citation type="submission" date="2020-08" db="EMBL/GenBank/DDBJ databases">
        <title>Amycolatopsis sp. nov. DR6-1 isolated from Dendrobium heterocarpum.</title>
        <authorList>
            <person name="Tedsree N."/>
            <person name="Kuncharoen N."/>
            <person name="Likhitwitayawuid K."/>
            <person name="Tanasupawat S."/>
        </authorList>
    </citation>
    <scope>NUCLEOTIDE SEQUENCE [LARGE SCALE GENOMIC DNA]</scope>
    <source>
        <strain evidence="1 2">DR6-1</strain>
    </source>
</reference>
<evidence type="ECO:0000313" key="1">
    <source>
        <dbReference type="EMBL" id="MBB1159371.1"/>
    </source>
</evidence>
<dbReference type="Pfam" id="PF10604">
    <property type="entry name" value="Polyketide_cyc2"/>
    <property type="match status" value="1"/>
</dbReference>
<dbReference type="AlphaFoldDB" id="A0A7W3ZF87"/>
<sequence length="157" mass="17417">MVEVQVTETIDCPADRVLEFVMDPRAYAAVDRKIGAIDWVRRAGDVTEFRFGSKLPGIPGPAVKVVSRMTRTSDERVDVRLPPIPANRLANLVSEFSASWVCVASGERTAVTRTVRCGFKGPAKWFAEPVLRRTLRPDVEDEMRQAKAALESSGETR</sequence>
<comment type="caution">
    <text evidence="1">The sequence shown here is derived from an EMBL/GenBank/DDBJ whole genome shotgun (WGS) entry which is preliminary data.</text>
</comment>
<dbReference type="InterPro" id="IPR019587">
    <property type="entry name" value="Polyketide_cyclase/dehydratase"/>
</dbReference>
<dbReference type="SUPFAM" id="SSF55961">
    <property type="entry name" value="Bet v1-like"/>
    <property type="match status" value="1"/>
</dbReference>